<accession>A0A0E9TLY3</accession>
<organism evidence="1">
    <name type="scientific">Anguilla anguilla</name>
    <name type="common">European freshwater eel</name>
    <name type="synonym">Muraena anguilla</name>
    <dbReference type="NCBI Taxonomy" id="7936"/>
    <lineage>
        <taxon>Eukaryota</taxon>
        <taxon>Metazoa</taxon>
        <taxon>Chordata</taxon>
        <taxon>Craniata</taxon>
        <taxon>Vertebrata</taxon>
        <taxon>Euteleostomi</taxon>
        <taxon>Actinopterygii</taxon>
        <taxon>Neopterygii</taxon>
        <taxon>Teleostei</taxon>
        <taxon>Anguilliformes</taxon>
        <taxon>Anguillidae</taxon>
        <taxon>Anguilla</taxon>
    </lineage>
</organism>
<reference evidence="1" key="2">
    <citation type="journal article" date="2015" name="Fish Shellfish Immunol.">
        <title>Early steps in the European eel (Anguilla anguilla)-Vibrio vulnificus interaction in the gills: Role of the RtxA13 toxin.</title>
        <authorList>
            <person name="Callol A."/>
            <person name="Pajuelo D."/>
            <person name="Ebbesson L."/>
            <person name="Teles M."/>
            <person name="MacKenzie S."/>
            <person name="Amaro C."/>
        </authorList>
    </citation>
    <scope>NUCLEOTIDE SEQUENCE</scope>
</reference>
<protein>
    <submittedName>
        <fullName evidence="1">Uncharacterized protein</fullName>
    </submittedName>
</protein>
<proteinExistence type="predicted"/>
<dbReference type="AlphaFoldDB" id="A0A0E9TLY3"/>
<sequence length="61" mass="6721">MGVRQEVSVTMTIWFPSTPHTYVTVSICLPVTQSGTGTCILFQYSISGMGHKSLYPHITMV</sequence>
<dbReference type="EMBL" id="GBXM01054722">
    <property type="protein sequence ID" value="JAH53855.1"/>
    <property type="molecule type" value="Transcribed_RNA"/>
</dbReference>
<name>A0A0E9TLY3_ANGAN</name>
<evidence type="ECO:0000313" key="1">
    <source>
        <dbReference type="EMBL" id="JAH53855.1"/>
    </source>
</evidence>
<reference evidence="1" key="1">
    <citation type="submission" date="2014-11" db="EMBL/GenBank/DDBJ databases">
        <authorList>
            <person name="Amaro Gonzalez C."/>
        </authorList>
    </citation>
    <scope>NUCLEOTIDE SEQUENCE</scope>
</reference>